<dbReference type="Pfam" id="PF02604">
    <property type="entry name" value="PhdYeFM_antitox"/>
    <property type="match status" value="1"/>
</dbReference>
<name>A0A348AL39_9FIRM</name>
<dbReference type="AlphaFoldDB" id="A0A348AL39"/>
<dbReference type="SUPFAM" id="SSF143120">
    <property type="entry name" value="YefM-like"/>
    <property type="match status" value="1"/>
</dbReference>
<dbReference type="InterPro" id="IPR036165">
    <property type="entry name" value="YefM-like_sf"/>
</dbReference>
<evidence type="ECO:0000256" key="1">
    <source>
        <dbReference type="ARBA" id="ARBA00009981"/>
    </source>
</evidence>
<dbReference type="EMBL" id="AP018449">
    <property type="protein sequence ID" value="BBB91787.1"/>
    <property type="molecule type" value="Genomic_DNA"/>
</dbReference>
<dbReference type="OrthoDB" id="9795585at2"/>
<proteinExistence type="inferred from homology"/>
<gene>
    <name evidence="3" type="ORF">MAMMFC1_02472</name>
</gene>
<evidence type="ECO:0000313" key="4">
    <source>
        <dbReference type="Proteomes" id="UP000276437"/>
    </source>
</evidence>
<protein>
    <recommendedName>
        <fullName evidence="2">Antitoxin</fullName>
    </recommendedName>
</protein>
<keyword evidence="4" id="KW-1185">Reference proteome</keyword>
<dbReference type="Proteomes" id="UP000276437">
    <property type="component" value="Chromosome"/>
</dbReference>
<accession>A0A348AL39</accession>
<evidence type="ECO:0000256" key="2">
    <source>
        <dbReference type="RuleBase" id="RU362080"/>
    </source>
</evidence>
<comment type="function">
    <text evidence="2">Antitoxin component of a type II toxin-antitoxin (TA) system.</text>
</comment>
<reference evidence="3 4" key="1">
    <citation type="journal article" date="2018" name="Int. J. Syst. Evol. Microbiol.">
        <title>Methylomusa anaerophila gen. nov., sp. nov., an anaerobic methanol-utilizing bacterium isolated from a microbial fuel cell.</title>
        <authorList>
            <person name="Amano N."/>
            <person name="Yamamuro A."/>
            <person name="Miyahara M."/>
            <person name="Kouzuma A."/>
            <person name="Abe T."/>
            <person name="Watanabe K."/>
        </authorList>
    </citation>
    <scope>NUCLEOTIDE SEQUENCE [LARGE SCALE GENOMIC DNA]</scope>
    <source>
        <strain evidence="3 4">MMFC1</strain>
    </source>
</reference>
<evidence type="ECO:0000313" key="3">
    <source>
        <dbReference type="EMBL" id="BBB91787.1"/>
    </source>
</evidence>
<dbReference type="InterPro" id="IPR006442">
    <property type="entry name" value="Antitoxin_Phd/YefM"/>
</dbReference>
<organism evidence="3 4">
    <name type="scientific">Methylomusa anaerophila</name>
    <dbReference type="NCBI Taxonomy" id="1930071"/>
    <lineage>
        <taxon>Bacteria</taxon>
        <taxon>Bacillati</taxon>
        <taxon>Bacillota</taxon>
        <taxon>Negativicutes</taxon>
        <taxon>Selenomonadales</taxon>
        <taxon>Sporomusaceae</taxon>
        <taxon>Methylomusa</taxon>
    </lineage>
</organism>
<sequence length="91" mass="10244">MRVPVVKPIKELRDTKTIAAICNEQGRPVIITNNGRTQLVIISEAQFEEYENMKARLDLYEKLAEAEAEANTGFEGHRLSDVAKNLMADLI</sequence>
<dbReference type="KEGG" id="mana:MAMMFC1_02472"/>
<dbReference type="RefSeq" id="WP_126308767.1">
    <property type="nucleotide sequence ID" value="NZ_AP018449.1"/>
</dbReference>
<comment type="similarity">
    <text evidence="1 2">Belongs to the phD/YefM antitoxin family.</text>
</comment>
<dbReference type="Gene3D" id="3.40.1620.10">
    <property type="entry name" value="YefM-like domain"/>
    <property type="match status" value="1"/>
</dbReference>